<dbReference type="EMBL" id="PFBP01000040">
    <property type="protein sequence ID" value="PIT89692.1"/>
    <property type="molecule type" value="Genomic_DNA"/>
</dbReference>
<organism evidence="6 7">
    <name type="scientific">Candidatus Kuenenbacteria bacterium CG10_big_fil_rev_8_21_14_0_10_36_11</name>
    <dbReference type="NCBI Taxonomy" id="1974618"/>
    <lineage>
        <taxon>Bacteria</taxon>
        <taxon>Candidatus Kueneniibacteriota</taxon>
    </lineage>
</organism>
<keyword evidence="3 4" id="KW-0687">Ribonucleoprotein</keyword>
<evidence type="ECO:0000313" key="6">
    <source>
        <dbReference type="EMBL" id="PIT89692.1"/>
    </source>
</evidence>
<comment type="function">
    <text evidence="4 5">This protein binds to 23S rRNA in the presence of protein L20.</text>
</comment>
<dbReference type="GO" id="GO:0003735">
    <property type="term" value="F:structural constituent of ribosome"/>
    <property type="evidence" value="ECO:0007669"/>
    <property type="project" value="InterPro"/>
</dbReference>
<keyword evidence="4 5" id="KW-0694">RNA-binding</keyword>
<dbReference type="NCBIfam" id="TIGR00061">
    <property type="entry name" value="L21"/>
    <property type="match status" value="1"/>
</dbReference>
<gene>
    <name evidence="4 6" type="primary">rplU</name>
    <name evidence="6" type="ORF">COU23_02645</name>
</gene>
<dbReference type="GO" id="GO:0019843">
    <property type="term" value="F:rRNA binding"/>
    <property type="evidence" value="ECO:0007669"/>
    <property type="project" value="UniProtKB-UniRule"/>
</dbReference>
<dbReference type="GO" id="GO:0006412">
    <property type="term" value="P:translation"/>
    <property type="evidence" value="ECO:0007669"/>
    <property type="project" value="UniProtKB-UniRule"/>
</dbReference>
<evidence type="ECO:0000256" key="4">
    <source>
        <dbReference type="HAMAP-Rule" id="MF_01363"/>
    </source>
</evidence>
<dbReference type="GO" id="GO:1990904">
    <property type="term" value="C:ribonucleoprotein complex"/>
    <property type="evidence" value="ECO:0007669"/>
    <property type="project" value="UniProtKB-KW"/>
</dbReference>
<accession>A0A2M6WA49</accession>
<dbReference type="Proteomes" id="UP000231464">
    <property type="component" value="Unassembled WGS sequence"/>
</dbReference>
<dbReference type="PANTHER" id="PTHR21349">
    <property type="entry name" value="50S RIBOSOMAL PROTEIN L21"/>
    <property type="match status" value="1"/>
</dbReference>
<dbReference type="GO" id="GO:0005840">
    <property type="term" value="C:ribosome"/>
    <property type="evidence" value="ECO:0007669"/>
    <property type="project" value="UniProtKB-KW"/>
</dbReference>
<dbReference type="AlphaFoldDB" id="A0A2M6WA49"/>
<name>A0A2M6WA49_9BACT</name>
<protein>
    <recommendedName>
        <fullName evidence="4">Large ribosomal subunit protein bL21</fullName>
    </recommendedName>
</protein>
<evidence type="ECO:0000256" key="3">
    <source>
        <dbReference type="ARBA" id="ARBA00023274"/>
    </source>
</evidence>
<dbReference type="PANTHER" id="PTHR21349:SF0">
    <property type="entry name" value="LARGE RIBOSOMAL SUBUNIT PROTEIN BL21M"/>
    <property type="match status" value="1"/>
</dbReference>
<keyword evidence="2 4" id="KW-0689">Ribosomal protein</keyword>
<comment type="subunit">
    <text evidence="4">Part of the 50S ribosomal subunit. Contacts protein L20.</text>
</comment>
<dbReference type="GO" id="GO:0005737">
    <property type="term" value="C:cytoplasm"/>
    <property type="evidence" value="ECO:0007669"/>
    <property type="project" value="UniProtKB-ARBA"/>
</dbReference>
<evidence type="ECO:0000256" key="5">
    <source>
        <dbReference type="RuleBase" id="RU000562"/>
    </source>
</evidence>
<comment type="similarity">
    <text evidence="1 4 5">Belongs to the bacterial ribosomal protein bL21 family.</text>
</comment>
<dbReference type="HAMAP" id="MF_01363">
    <property type="entry name" value="Ribosomal_bL21"/>
    <property type="match status" value="1"/>
</dbReference>
<keyword evidence="4 5" id="KW-0699">rRNA-binding</keyword>
<evidence type="ECO:0000256" key="1">
    <source>
        <dbReference type="ARBA" id="ARBA00008563"/>
    </source>
</evidence>
<dbReference type="Pfam" id="PF00829">
    <property type="entry name" value="Ribosomal_L21p"/>
    <property type="match status" value="1"/>
</dbReference>
<dbReference type="InterPro" id="IPR036164">
    <property type="entry name" value="bL21-like_sf"/>
</dbReference>
<reference evidence="7" key="1">
    <citation type="submission" date="2017-09" db="EMBL/GenBank/DDBJ databases">
        <title>Depth-based differentiation of microbial function through sediment-hosted aquifers and enrichment of novel symbionts in the deep terrestrial subsurface.</title>
        <authorList>
            <person name="Probst A.J."/>
            <person name="Ladd B."/>
            <person name="Jarett J.K."/>
            <person name="Geller-Mcgrath D.E."/>
            <person name="Sieber C.M.K."/>
            <person name="Emerson J.B."/>
            <person name="Anantharaman K."/>
            <person name="Thomas B.C."/>
            <person name="Malmstrom R."/>
            <person name="Stieglmeier M."/>
            <person name="Klingl A."/>
            <person name="Woyke T."/>
            <person name="Ryan C.M."/>
            <person name="Banfield J.F."/>
        </authorList>
    </citation>
    <scope>NUCLEOTIDE SEQUENCE [LARGE SCALE GENOMIC DNA]</scope>
</reference>
<comment type="caution">
    <text evidence="6">The sequence shown here is derived from an EMBL/GenBank/DDBJ whole genome shotgun (WGS) entry which is preliminary data.</text>
</comment>
<dbReference type="InterPro" id="IPR028909">
    <property type="entry name" value="bL21-like"/>
</dbReference>
<dbReference type="InterPro" id="IPR001787">
    <property type="entry name" value="Ribosomal_bL21"/>
</dbReference>
<dbReference type="SUPFAM" id="SSF141091">
    <property type="entry name" value="L21p-like"/>
    <property type="match status" value="1"/>
</dbReference>
<sequence>MKLAVIKTGGKQYIVREGAVLKVEKLLGENGNKIKFSDVLMVADDKTLAVELGNPFLKDSVVEAEILAQGRTKKIRVLHYKPKTRERKVYGHRQPFTQVKIEKIT</sequence>
<evidence type="ECO:0000313" key="7">
    <source>
        <dbReference type="Proteomes" id="UP000231464"/>
    </source>
</evidence>
<evidence type="ECO:0000256" key="2">
    <source>
        <dbReference type="ARBA" id="ARBA00022980"/>
    </source>
</evidence>
<proteinExistence type="inferred from homology"/>